<dbReference type="GO" id="GO:0036498">
    <property type="term" value="P:IRE1-mediated unfolded protein response"/>
    <property type="evidence" value="ECO:0007669"/>
    <property type="project" value="TreeGrafter"/>
</dbReference>
<dbReference type="Pfam" id="PF00085">
    <property type="entry name" value="Thioredoxin"/>
    <property type="match status" value="4"/>
</dbReference>
<dbReference type="Pfam" id="PF00226">
    <property type="entry name" value="DnaJ"/>
    <property type="match status" value="1"/>
</dbReference>
<comment type="subcellular location">
    <subcellularLocation>
        <location evidence="1">Endoplasmic reticulum lumen</location>
    </subcellularLocation>
</comment>
<keyword evidence="7" id="KW-1015">Disulfide bond</keyword>
<dbReference type="FunFam" id="3.40.30.10:FF:000106">
    <property type="entry name" value="DnaJ homolog subfamily C member 10"/>
    <property type="match status" value="1"/>
</dbReference>
<evidence type="ECO:0000256" key="5">
    <source>
        <dbReference type="ARBA" id="ARBA00022824"/>
    </source>
</evidence>
<dbReference type="InterPro" id="IPR036249">
    <property type="entry name" value="Thioredoxin-like_sf"/>
</dbReference>
<feature type="domain" description="Thioredoxin" evidence="12">
    <location>
        <begin position="400"/>
        <end position="533"/>
    </location>
</feature>
<dbReference type="EMBL" id="JAHHUM010001754">
    <property type="protein sequence ID" value="KAK5609289.1"/>
    <property type="molecule type" value="Genomic_DNA"/>
</dbReference>
<evidence type="ECO:0000256" key="7">
    <source>
        <dbReference type="ARBA" id="ARBA00023157"/>
    </source>
</evidence>
<evidence type="ECO:0000256" key="10">
    <source>
        <dbReference type="SAM" id="SignalP"/>
    </source>
</evidence>
<evidence type="ECO:0000313" key="14">
    <source>
        <dbReference type="Proteomes" id="UP001311232"/>
    </source>
</evidence>
<evidence type="ECO:0000256" key="6">
    <source>
        <dbReference type="ARBA" id="ARBA00023002"/>
    </source>
</evidence>
<dbReference type="InterPro" id="IPR001623">
    <property type="entry name" value="DnaJ_domain"/>
</dbReference>
<evidence type="ECO:0000256" key="9">
    <source>
        <dbReference type="ARBA" id="ARBA00023284"/>
    </source>
</evidence>
<dbReference type="Gene3D" id="3.40.30.10">
    <property type="entry name" value="Glutaredoxin"/>
    <property type="match status" value="6"/>
</dbReference>
<name>A0AAV9RK64_9TELE</name>
<dbReference type="Gene3D" id="1.10.287.110">
    <property type="entry name" value="DnaJ domain"/>
    <property type="match status" value="1"/>
</dbReference>
<dbReference type="CDD" id="cd03003">
    <property type="entry name" value="PDI_a_ERdj5_N"/>
    <property type="match status" value="1"/>
</dbReference>
<evidence type="ECO:0000256" key="1">
    <source>
        <dbReference type="ARBA" id="ARBA00004319"/>
    </source>
</evidence>
<dbReference type="GO" id="GO:0005788">
    <property type="term" value="C:endoplasmic reticulum lumen"/>
    <property type="evidence" value="ECO:0007669"/>
    <property type="project" value="UniProtKB-SubCell"/>
</dbReference>
<dbReference type="PROSITE" id="PS51352">
    <property type="entry name" value="THIOREDOXIN_2"/>
    <property type="match status" value="4"/>
</dbReference>
<dbReference type="PROSITE" id="PS50076">
    <property type="entry name" value="DNAJ_2"/>
    <property type="match status" value="1"/>
</dbReference>
<dbReference type="InterPro" id="IPR013766">
    <property type="entry name" value="Thioredoxin_domain"/>
</dbReference>
<dbReference type="CDD" id="cd06257">
    <property type="entry name" value="DnaJ"/>
    <property type="match status" value="1"/>
</dbReference>
<feature type="chain" id="PRO_5044012779" description="DnaJ homolog subfamily C member 10" evidence="10">
    <location>
        <begin position="16"/>
        <end position="762"/>
    </location>
</feature>
<dbReference type="FunFam" id="1.10.287.110:FF:000029">
    <property type="entry name" value="DnaJ homolog subfamily C member 10"/>
    <property type="match status" value="1"/>
</dbReference>
<dbReference type="InterPro" id="IPR052460">
    <property type="entry name" value="ER_disulfide_reductase"/>
</dbReference>
<dbReference type="PANTHER" id="PTHR44340:SF1">
    <property type="entry name" value="DNAJ HOMOLOG SUBFAMILY C MEMBER 10"/>
    <property type="match status" value="1"/>
</dbReference>
<feature type="domain" description="Thioredoxin" evidence="12">
    <location>
        <begin position="102"/>
        <end position="216"/>
    </location>
</feature>
<organism evidence="13 14">
    <name type="scientific">Crenichthys baileyi</name>
    <name type="common">White River springfish</name>
    <dbReference type="NCBI Taxonomy" id="28760"/>
    <lineage>
        <taxon>Eukaryota</taxon>
        <taxon>Metazoa</taxon>
        <taxon>Chordata</taxon>
        <taxon>Craniata</taxon>
        <taxon>Vertebrata</taxon>
        <taxon>Euteleostomi</taxon>
        <taxon>Actinopterygii</taxon>
        <taxon>Neopterygii</taxon>
        <taxon>Teleostei</taxon>
        <taxon>Neoteleostei</taxon>
        <taxon>Acanthomorphata</taxon>
        <taxon>Ovalentaria</taxon>
        <taxon>Atherinomorphae</taxon>
        <taxon>Cyprinodontiformes</taxon>
        <taxon>Goodeidae</taxon>
        <taxon>Crenichthys</taxon>
    </lineage>
</organism>
<gene>
    <name evidence="13" type="primary">DNAJC10</name>
    <name evidence="13" type="ORF">CRENBAI_012826</name>
</gene>
<evidence type="ECO:0000256" key="4">
    <source>
        <dbReference type="ARBA" id="ARBA00022737"/>
    </source>
</evidence>
<evidence type="ECO:0000313" key="13">
    <source>
        <dbReference type="EMBL" id="KAK5609289.1"/>
    </source>
</evidence>
<evidence type="ECO:0000256" key="2">
    <source>
        <dbReference type="ARBA" id="ARBA00020920"/>
    </source>
</evidence>
<accession>A0AAV9RK64</accession>
<dbReference type="AlphaFoldDB" id="A0AAV9RK64"/>
<dbReference type="PROSITE" id="PS00194">
    <property type="entry name" value="THIOREDOXIN_1"/>
    <property type="match status" value="2"/>
</dbReference>
<dbReference type="SMART" id="SM00271">
    <property type="entry name" value="DnaJ"/>
    <property type="match status" value="1"/>
</dbReference>
<dbReference type="CDD" id="cd02961">
    <property type="entry name" value="PDI_a_family"/>
    <property type="match status" value="1"/>
</dbReference>
<dbReference type="GO" id="GO:0051117">
    <property type="term" value="F:ATPase binding"/>
    <property type="evidence" value="ECO:0007669"/>
    <property type="project" value="UniProtKB-ARBA"/>
</dbReference>
<feature type="domain" description="Thioredoxin" evidence="12">
    <location>
        <begin position="535"/>
        <end position="640"/>
    </location>
</feature>
<dbReference type="InterPro" id="IPR017937">
    <property type="entry name" value="Thioredoxin_CS"/>
</dbReference>
<evidence type="ECO:0000259" key="11">
    <source>
        <dbReference type="PROSITE" id="PS50076"/>
    </source>
</evidence>
<keyword evidence="4" id="KW-0677">Repeat</keyword>
<sequence>MLVFAVLLVAVCAEGSDYYELLGVSREATTREIRQAFKKLALTMHPDKNPGDSSAHEKFLKVNRAYEVLKDEDLRKKYDKYGEKGLDEQQGGRYESWNYYRYDFGIYDDDLEIITLDSGDFEAAVNSGEIWFVNFYFPRCSHCHQLAPTWREFAKEMDGVIRIGAVNCGDNNHLCRRKGINSYPSLYIYRAGQKPEKFTGERNKDNLVRFSMQFITTAVTELWQGNVFAEIENAFSSGLGWLITFCSDTGDCLEPGTRQKLAGMLDGLVKVGWMDCTIQQQLCDSFQVTSGATALFPPGSALDKQGSVLWLKTLDSREIYNQVINHLPDLELLTSDSFKKKLAHHRWLISFTFSDRSGSSEYKKLQAFLRIDHIQVGRVDCLADSELCQSLYIHKPCVAVFKGLGIHDFEIHHGKDVLYNIVGFARDSVRAHVTTLRPDNFPSNRKEPWLVDFFAPWCPPCRALLPELRKASIQLAGQMRFGTLDCTIHHDLCSTYNIQAYPTTVVFNGSSVHEYEGHHSADGILEFIQDLVNPSVVVLDASSFTEKVKGRAEGQTWAVDFYAPWCGPCQAMMPEWRRMARMVSGQILVGSVDCQRFQTFCQSQGVRAYPEVRLYSGNSRHSDRYVSYNGWHRDAHSLRAWALSSLPRASVDLTPETFKSQVFSGRDHWVLDFYAPWCGPCQHFAPEFEILARILKGEVRAGKVDCQAHYQMCQSAGITAYPTYEHSGEHVNSRDANTIADIIRRRIEQQSPRLHNTPKDEL</sequence>
<keyword evidence="14" id="KW-1185">Reference proteome</keyword>
<evidence type="ECO:0000256" key="8">
    <source>
        <dbReference type="ARBA" id="ARBA00023180"/>
    </source>
</evidence>
<feature type="domain" description="J" evidence="11">
    <location>
        <begin position="17"/>
        <end position="82"/>
    </location>
</feature>
<protein>
    <recommendedName>
        <fullName evidence="2">DnaJ homolog subfamily C member 10</fullName>
    </recommendedName>
</protein>
<dbReference type="InterPro" id="IPR035673">
    <property type="entry name" value="ERdj5_TRX_N"/>
</dbReference>
<comment type="caution">
    <text evidence="13">The sequence shown here is derived from an EMBL/GenBank/DDBJ whole genome shotgun (WGS) entry which is preliminary data.</text>
</comment>
<dbReference type="FunFam" id="3.40.30.10:FF:000087">
    <property type="entry name" value="DnaJ homolog subfamily C member 10"/>
    <property type="match status" value="1"/>
</dbReference>
<evidence type="ECO:0000259" key="12">
    <source>
        <dbReference type="PROSITE" id="PS51352"/>
    </source>
</evidence>
<keyword evidence="3 10" id="KW-0732">Signal</keyword>
<dbReference type="GO" id="GO:0016671">
    <property type="term" value="F:oxidoreductase activity, acting on a sulfur group of donors, disulfide as acceptor"/>
    <property type="evidence" value="ECO:0007669"/>
    <property type="project" value="TreeGrafter"/>
</dbReference>
<dbReference type="CDD" id="cd03004">
    <property type="entry name" value="PDI_a_ERdj5_C"/>
    <property type="match status" value="2"/>
</dbReference>
<dbReference type="InterPro" id="IPR036869">
    <property type="entry name" value="J_dom_sf"/>
</dbReference>
<feature type="signal peptide" evidence="10">
    <location>
        <begin position="1"/>
        <end position="15"/>
    </location>
</feature>
<dbReference type="FunFam" id="3.40.30.10:FF:000135">
    <property type="entry name" value="DnaJ homolog subfamily C member 10"/>
    <property type="match status" value="1"/>
</dbReference>
<proteinExistence type="predicted"/>
<dbReference type="SUPFAM" id="SSF52833">
    <property type="entry name" value="Thioredoxin-like"/>
    <property type="match status" value="6"/>
</dbReference>
<dbReference type="SUPFAM" id="SSF46565">
    <property type="entry name" value="Chaperone J-domain"/>
    <property type="match status" value="1"/>
</dbReference>
<dbReference type="GO" id="GO:0051087">
    <property type="term" value="F:protein-folding chaperone binding"/>
    <property type="evidence" value="ECO:0007669"/>
    <property type="project" value="UniProtKB-ARBA"/>
</dbReference>
<dbReference type="GO" id="GO:0051787">
    <property type="term" value="F:misfolded protein binding"/>
    <property type="evidence" value="ECO:0007669"/>
    <property type="project" value="TreeGrafter"/>
</dbReference>
<dbReference type="PANTHER" id="PTHR44340">
    <property type="entry name" value="DNAJ HOMOLOG SUBFAMILY C MEMBER 10"/>
    <property type="match status" value="1"/>
</dbReference>
<evidence type="ECO:0000256" key="3">
    <source>
        <dbReference type="ARBA" id="ARBA00022729"/>
    </source>
</evidence>
<feature type="domain" description="Thioredoxin" evidence="12">
    <location>
        <begin position="642"/>
        <end position="752"/>
    </location>
</feature>
<keyword evidence="8" id="KW-0325">Glycoprotein</keyword>
<dbReference type="GO" id="GO:0015035">
    <property type="term" value="F:protein-disulfide reductase activity"/>
    <property type="evidence" value="ECO:0007669"/>
    <property type="project" value="TreeGrafter"/>
</dbReference>
<dbReference type="PRINTS" id="PR00625">
    <property type="entry name" value="JDOMAIN"/>
</dbReference>
<dbReference type="Proteomes" id="UP001311232">
    <property type="component" value="Unassembled WGS sequence"/>
</dbReference>
<dbReference type="InterPro" id="IPR035674">
    <property type="entry name" value="ERdj5_TRX_C"/>
</dbReference>
<keyword evidence="5" id="KW-0256">Endoplasmic reticulum</keyword>
<keyword evidence="6" id="KW-0560">Oxidoreductase</keyword>
<dbReference type="GO" id="GO:0036503">
    <property type="term" value="P:ERAD pathway"/>
    <property type="evidence" value="ECO:0007669"/>
    <property type="project" value="UniProtKB-ARBA"/>
</dbReference>
<keyword evidence="9" id="KW-0676">Redox-active center</keyword>
<reference evidence="13 14" key="1">
    <citation type="submission" date="2021-06" db="EMBL/GenBank/DDBJ databases">
        <authorList>
            <person name="Palmer J.M."/>
        </authorList>
    </citation>
    <scope>NUCLEOTIDE SEQUENCE [LARGE SCALE GENOMIC DNA]</scope>
    <source>
        <strain evidence="13 14">MEX-2019</strain>
        <tissue evidence="13">Muscle</tissue>
    </source>
</reference>